<feature type="signal peptide" evidence="1">
    <location>
        <begin position="1"/>
        <end position="25"/>
    </location>
</feature>
<name>A0A089MH21_9BACL</name>
<sequence length="467" mass="50431">MKTWETVLSTLLLAGALLPAATTNAAPASGLNGYEPLRKHMEEIGATITWDSDDKSALVKLKNGFAGTFTTGEKEYRLAGKAGELATEVKLVGGKMYIPSKLLQAILAENAKFTNSADIITPYPVTAQVETAAVEDGEDAADDPAIWLDSANPANSKIIATNKGGGVLVYDLNGKELQNYKVGKMNNIDIRYDFQLGGKKVDIVGATNRSTNTIDIFAMDGATGKLTDIAAQPIKAKMEEVYGFSFYHSLKSDKYYALVLGKEGEFEQYELADNGNGKVSGKLVREFKLATQSEGMVADDEYGKMYIAEEDYAIYKYDAEPDGGTKPLSTVDIADGRRLQDDIEGLTLYYGAGGHGYLIASSQGSDSYAIYDREGNNAYLTSFKIADGPLTDGTSVTDGIDVLGFGLGEQFPYGIFIAQDDSNINNGKELNQNFKVVAWDQIAKGAKTPLLMDNKVNPRELVDRSAK</sequence>
<dbReference type="SUPFAM" id="SSF55383">
    <property type="entry name" value="Copper amine oxidase, domain N"/>
    <property type="match status" value="1"/>
</dbReference>
<dbReference type="HOGENOM" id="CLU_044211_0_0_9"/>
<dbReference type="Gene3D" id="2.120.10.30">
    <property type="entry name" value="TolB, C-terminal domain"/>
    <property type="match status" value="1"/>
</dbReference>
<dbReference type="InterPro" id="IPR003431">
    <property type="entry name" value="B-propeller_Phytase"/>
</dbReference>
<dbReference type="SUPFAM" id="SSF50956">
    <property type="entry name" value="Thermostable phytase (3-phytase)"/>
    <property type="match status" value="1"/>
</dbReference>
<feature type="chain" id="PRO_5001847301" evidence="1">
    <location>
        <begin position="26"/>
        <end position="467"/>
    </location>
</feature>
<dbReference type="Gene3D" id="3.30.457.10">
    <property type="entry name" value="Copper amine oxidase-like, N-terminal domain"/>
    <property type="match status" value="1"/>
</dbReference>
<dbReference type="KEGG" id="pgm:PGRAT_31960"/>
<gene>
    <name evidence="3" type="ORF">PGRAT_31960</name>
</gene>
<dbReference type="EMBL" id="CP009287">
    <property type="protein sequence ID" value="AIQ71690.1"/>
    <property type="molecule type" value="Genomic_DNA"/>
</dbReference>
<dbReference type="AlphaFoldDB" id="A0A089MH21"/>
<keyword evidence="1" id="KW-0732">Signal</keyword>
<dbReference type="Pfam" id="PF07833">
    <property type="entry name" value="Cu_amine_oxidN1"/>
    <property type="match status" value="1"/>
</dbReference>
<organism evidence="3 4">
    <name type="scientific">Paenibacillus graminis</name>
    <dbReference type="NCBI Taxonomy" id="189425"/>
    <lineage>
        <taxon>Bacteria</taxon>
        <taxon>Bacillati</taxon>
        <taxon>Bacillota</taxon>
        <taxon>Bacilli</taxon>
        <taxon>Bacillales</taxon>
        <taxon>Paenibacillaceae</taxon>
        <taxon>Paenibacillus</taxon>
    </lineage>
</organism>
<dbReference type="Pfam" id="PF02333">
    <property type="entry name" value="Phytase"/>
    <property type="match status" value="1"/>
</dbReference>
<dbReference type="eggNOG" id="COG4247">
    <property type="taxonomic scope" value="Bacteria"/>
</dbReference>
<feature type="domain" description="BPP" evidence="2">
    <location>
        <begin position="115"/>
        <end position="446"/>
    </location>
</feature>
<keyword evidence="4" id="KW-1185">Reference proteome</keyword>
<dbReference type="RefSeq" id="WP_025705128.1">
    <property type="nucleotide sequence ID" value="NZ_CP009287.1"/>
</dbReference>
<dbReference type="STRING" id="189425.PGRAT_31960"/>
<accession>A0A089MH21</accession>
<protein>
    <submittedName>
        <fullName evidence="3">3-phytase</fullName>
    </submittedName>
</protein>
<dbReference type="InterPro" id="IPR036582">
    <property type="entry name" value="Mao_N_sf"/>
</dbReference>
<reference evidence="3 4" key="1">
    <citation type="submission" date="2014-08" db="EMBL/GenBank/DDBJ databases">
        <title>Comparative genomics of the Paenibacillus odorifer group.</title>
        <authorList>
            <person name="den Bakker H.C."/>
            <person name="Tsai Y.-C."/>
            <person name="Martin N."/>
            <person name="Korlach J."/>
            <person name="Wiedmann M."/>
        </authorList>
    </citation>
    <scope>NUCLEOTIDE SEQUENCE [LARGE SCALE GENOMIC DNA]</scope>
    <source>
        <strain evidence="3 4">DSM 15220</strain>
    </source>
</reference>
<evidence type="ECO:0000313" key="3">
    <source>
        <dbReference type="EMBL" id="AIQ71690.1"/>
    </source>
</evidence>
<evidence type="ECO:0000256" key="1">
    <source>
        <dbReference type="SAM" id="SignalP"/>
    </source>
</evidence>
<dbReference type="PROSITE" id="PS51662">
    <property type="entry name" value="BP_PHYTASE"/>
    <property type="match status" value="1"/>
</dbReference>
<dbReference type="GO" id="GO:0016158">
    <property type="term" value="F:inositol hexakisphosphate 3-phosphatase activity"/>
    <property type="evidence" value="ECO:0007669"/>
    <property type="project" value="InterPro"/>
</dbReference>
<dbReference type="Proteomes" id="UP000029500">
    <property type="component" value="Chromosome"/>
</dbReference>
<proteinExistence type="predicted"/>
<dbReference type="InterPro" id="IPR012854">
    <property type="entry name" value="Cu_amine_oxidase-like_N"/>
</dbReference>
<evidence type="ECO:0000259" key="2">
    <source>
        <dbReference type="PROSITE" id="PS51662"/>
    </source>
</evidence>
<dbReference type="OrthoDB" id="292013at2"/>
<dbReference type="InterPro" id="IPR011042">
    <property type="entry name" value="6-blade_b-propeller_TolB-like"/>
</dbReference>
<evidence type="ECO:0000313" key="4">
    <source>
        <dbReference type="Proteomes" id="UP000029500"/>
    </source>
</evidence>